<dbReference type="RefSeq" id="WP_268917018.1">
    <property type="nucleotide sequence ID" value="NZ_JAPTMY010000008.1"/>
</dbReference>
<proteinExistence type="predicted"/>
<gene>
    <name evidence="3" type="ORF">OHJ16_05130</name>
</gene>
<organism evidence="3 4">
    <name type="scientific">Actinomyces israelii</name>
    <dbReference type="NCBI Taxonomy" id="1659"/>
    <lineage>
        <taxon>Bacteria</taxon>
        <taxon>Bacillati</taxon>
        <taxon>Actinomycetota</taxon>
        <taxon>Actinomycetes</taxon>
        <taxon>Actinomycetales</taxon>
        <taxon>Actinomycetaceae</taxon>
        <taxon>Actinomyces</taxon>
    </lineage>
</organism>
<protein>
    <submittedName>
        <fullName evidence="3">Uncharacterized protein</fullName>
    </submittedName>
</protein>
<comment type="caution">
    <text evidence="3">The sequence shown here is derived from an EMBL/GenBank/DDBJ whole genome shotgun (WGS) entry which is preliminary data.</text>
</comment>
<reference evidence="3" key="1">
    <citation type="submission" date="2022-10" db="EMBL/GenBank/DDBJ databases">
        <title>Genome sequence of Actinomyces israelii ATCC 10048.</title>
        <authorList>
            <person name="Watt R.M."/>
            <person name="Tong W.M."/>
        </authorList>
    </citation>
    <scope>NUCLEOTIDE SEQUENCE</scope>
    <source>
        <strain evidence="3">ATCC 10048</strain>
    </source>
</reference>
<dbReference type="Proteomes" id="UP001072034">
    <property type="component" value="Unassembled WGS sequence"/>
</dbReference>
<keyword evidence="2" id="KW-0472">Membrane</keyword>
<keyword evidence="2" id="KW-0812">Transmembrane</keyword>
<keyword evidence="2" id="KW-1133">Transmembrane helix</keyword>
<feature type="region of interest" description="Disordered" evidence="1">
    <location>
        <begin position="64"/>
        <end position="113"/>
    </location>
</feature>
<feature type="transmembrane region" description="Helical" evidence="2">
    <location>
        <begin position="37"/>
        <end position="57"/>
    </location>
</feature>
<evidence type="ECO:0000313" key="4">
    <source>
        <dbReference type="Proteomes" id="UP001072034"/>
    </source>
</evidence>
<evidence type="ECO:0000256" key="1">
    <source>
        <dbReference type="SAM" id="MobiDB-lite"/>
    </source>
</evidence>
<feature type="compositionally biased region" description="Low complexity" evidence="1">
    <location>
        <begin position="79"/>
        <end position="96"/>
    </location>
</feature>
<sequence length="113" mass="11817">MIWFKRILASVLALGLLNSLAVQMYRPELSRTGDPARTTGAVVGRLLVLALIVWLLVSAQRAANRKREQKQTQTMQAMGGAAPGRPAPSSAAAGPEGPRGRTGDAAPDPGSEA</sequence>
<evidence type="ECO:0000313" key="3">
    <source>
        <dbReference type="EMBL" id="MCZ0857425.1"/>
    </source>
</evidence>
<accession>A0ABT4I6S2</accession>
<dbReference type="EMBL" id="JAPTMY010000008">
    <property type="protein sequence ID" value="MCZ0857425.1"/>
    <property type="molecule type" value="Genomic_DNA"/>
</dbReference>
<keyword evidence="4" id="KW-1185">Reference proteome</keyword>
<name>A0ABT4I6S2_9ACTO</name>
<evidence type="ECO:0000256" key="2">
    <source>
        <dbReference type="SAM" id="Phobius"/>
    </source>
</evidence>